<dbReference type="GO" id="GO:0015035">
    <property type="term" value="F:protein-disulfide reductase activity"/>
    <property type="evidence" value="ECO:0007669"/>
    <property type="project" value="InterPro"/>
</dbReference>
<feature type="transmembrane region" description="Helical" evidence="1">
    <location>
        <begin position="145"/>
        <end position="162"/>
    </location>
</feature>
<dbReference type="PANTHER" id="PTHR39535">
    <property type="entry name" value="SPORULATION-DELAYING PROTEIN SDPB"/>
    <property type="match status" value="1"/>
</dbReference>
<accession>A0A4U5JI90</accession>
<dbReference type="AlphaFoldDB" id="A0A4U5JI90"/>
<feature type="transmembrane region" description="Helical" evidence="1">
    <location>
        <begin position="64"/>
        <end position="84"/>
    </location>
</feature>
<comment type="caution">
    <text evidence="2">The sequence shown here is derived from an EMBL/GenBank/DDBJ whole genome shotgun (WGS) entry which is preliminary data.</text>
</comment>
<keyword evidence="1" id="KW-0472">Membrane</keyword>
<dbReference type="OrthoDB" id="5294764at2"/>
<dbReference type="EMBL" id="SZUA01000003">
    <property type="protein sequence ID" value="TKR29222.1"/>
    <property type="molecule type" value="Genomic_DNA"/>
</dbReference>
<evidence type="ECO:0000313" key="3">
    <source>
        <dbReference type="Proteomes" id="UP000308707"/>
    </source>
</evidence>
<evidence type="ECO:0000256" key="1">
    <source>
        <dbReference type="SAM" id="Phobius"/>
    </source>
</evidence>
<organism evidence="2 3">
    <name type="scientific">Luteimonas gilva</name>
    <dbReference type="NCBI Taxonomy" id="2572684"/>
    <lineage>
        <taxon>Bacteria</taxon>
        <taxon>Pseudomonadati</taxon>
        <taxon>Pseudomonadota</taxon>
        <taxon>Gammaproteobacteria</taxon>
        <taxon>Lysobacterales</taxon>
        <taxon>Lysobacteraceae</taxon>
        <taxon>Luteimonas</taxon>
    </lineage>
</organism>
<reference evidence="2 3" key="1">
    <citation type="submission" date="2019-04" db="EMBL/GenBank/DDBJ databases">
        <title>Reference strain of H23.</title>
        <authorList>
            <person name="Luo X."/>
        </authorList>
    </citation>
    <scope>NUCLEOTIDE SEQUENCE [LARGE SCALE GENOMIC DNA]</scope>
    <source>
        <strain evidence="2 3">H23</strain>
    </source>
</reference>
<feature type="transmembrane region" description="Helical" evidence="1">
    <location>
        <begin position="227"/>
        <end position="246"/>
    </location>
</feature>
<keyword evidence="1" id="KW-1133">Transmembrane helix</keyword>
<dbReference type="Proteomes" id="UP000308707">
    <property type="component" value="Unassembled WGS sequence"/>
</dbReference>
<protein>
    <submittedName>
        <fullName evidence="2">DUF393 domain-containing protein</fullName>
    </submittedName>
</protein>
<evidence type="ECO:0000313" key="2">
    <source>
        <dbReference type="EMBL" id="TKR29222.1"/>
    </source>
</evidence>
<dbReference type="InterPro" id="IPR007263">
    <property type="entry name" value="DCC1-like"/>
</dbReference>
<dbReference type="RefSeq" id="WP_137267627.1">
    <property type="nucleotide sequence ID" value="NZ_SZUA01000003.1"/>
</dbReference>
<feature type="transmembrane region" description="Helical" evidence="1">
    <location>
        <begin position="200"/>
        <end position="220"/>
    </location>
</feature>
<proteinExistence type="predicted"/>
<keyword evidence="3" id="KW-1185">Reference proteome</keyword>
<dbReference type="PANTHER" id="PTHR39535:SF2">
    <property type="entry name" value="HTTM DOMAIN-CONTAINING PROTEIN"/>
    <property type="match status" value="1"/>
</dbReference>
<sequence length="402" mass="43871">MTDPLRTYGQYRLIRILLGGYLLAHFLQLLPWGAEVFAQGGAVARAELSPLMGVLPNPLSWSDAPGMATLLLCLGAAASIALIVGRASRFGAVLAACVLAWLYARNPLIANPSLPVVGWMLLFHACLPLPRTLEERAAWRIPQPMVVASWVLLAAAYTYSGYTKLLSPSWVSGDAIGYVLQNPLARDHALREALAGQQGLLRALTWGVLYLELLFAPLALSSRLRPWLWLGMLGAQFGFLAFLRFADLTFPMLLIHLLTFDPRWLPGRVAQATLYYDGECGFCHRLIRFAALEDARGLIRFAPLQSRDGADNSLVLPAGRRGDTIVLRSADGDIAMRSDAVIETLLRLGGLWTVCGAILVLVPHPLRDIGYGAVGRIRRALAPKPQALCPMLPVGLQARWLA</sequence>
<name>A0A4U5JI90_9GAMM</name>
<feature type="transmembrane region" description="Helical" evidence="1">
    <location>
        <begin position="12"/>
        <end position="30"/>
    </location>
</feature>
<dbReference type="InterPro" id="IPR052964">
    <property type="entry name" value="Sporulation_signal_mat"/>
</dbReference>
<keyword evidence="1" id="KW-0812">Transmembrane</keyword>
<gene>
    <name evidence="2" type="ORF">FCE95_13740</name>
</gene>
<dbReference type="Pfam" id="PF04134">
    <property type="entry name" value="DCC1-like"/>
    <property type="match status" value="1"/>
</dbReference>